<dbReference type="GeneID" id="18936646"/>
<evidence type="ECO:0000313" key="3">
    <source>
        <dbReference type="EMBL" id="EGG10659.1"/>
    </source>
</evidence>
<dbReference type="AlphaFoldDB" id="F4R9Z4"/>
<dbReference type="RefSeq" id="XP_007406128.1">
    <property type="nucleotide sequence ID" value="XM_007406066.1"/>
</dbReference>
<keyword evidence="2" id="KW-0812">Transmembrane</keyword>
<name>F4R9Z4_MELLP</name>
<feature type="region of interest" description="Disordered" evidence="1">
    <location>
        <begin position="607"/>
        <end position="627"/>
    </location>
</feature>
<feature type="transmembrane region" description="Helical" evidence="2">
    <location>
        <begin position="384"/>
        <end position="405"/>
    </location>
</feature>
<reference evidence="4" key="1">
    <citation type="journal article" date="2011" name="Proc. Natl. Acad. Sci. U.S.A.">
        <title>Obligate biotrophy features unraveled by the genomic analysis of rust fungi.</title>
        <authorList>
            <person name="Duplessis S."/>
            <person name="Cuomo C.A."/>
            <person name="Lin Y.-C."/>
            <person name="Aerts A."/>
            <person name="Tisserant E."/>
            <person name="Veneault-Fourrey C."/>
            <person name="Joly D.L."/>
            <person name="Hacquard S."/>
            <person name="Amselem J."/>
            <person name="Cantarel B.L."/>
            <person name="Chiu R."/>
            <person name="Coutinho P.M."/>
            <person name="Feau N."/>
            <person name="Field M."/>
            <person name="Frey P."/>
            <person name="Gelhaye E."/>
            <person name="Goldberg J."/>
            <person name="Grabherr M.G."/>
            <person name="Kodira C.D."/>
            <person name="Kohler A."/>
            <person name="Kuees U."/>
            <person name="Lindquist E.A."/>
            <person name="Lucas S.M."/>
            <person name="Mago R."/>
            <person name="Mauceli E."/>
            <person name="Morin E."/>
            <person name="Murat C."/>
            <person name="Pangilinan J.L."/>
            <person name="Park R."/>
            <person name="Pearson M."/>
            <person name="Quesneville H."/>
            <person name="Rouhier N."/>
            <person name="Sakthikumar S."/>
            <person name="Salamov A.A."/>
            <person name="Schmutz J."/>
            <person name="Selles B."/>
            <person name="Shapiro H."/>
            <person name="Tanguay P."/>
            <person name="Tuskan G.A."/>
            <person name="Henrissat B."/>
            <person name="Van de Peer Y."/>
            <person name="Rouze P."/>
            <person name="Ellis J.G."/>
            <person name="Dodds P.N."/>
            <person name="Schein J.E."/>
            <person name="Zhong S."/>
            <person name="Hamelin R.C."/>
            <person name="Grigoriev I.V."/>
            <person name="Szabo L.J."/>
            <person name="Martin F."/>
        </authorList>
    </citation>
    <scope>NUCLEOTIDE SEQUENCE [LARGE SCALE GENOMIC DNA]</scope>
    <source>
        <strain evidence="4">98AG31 / pathotype 3-4-7</strain>
    </source>
</reference>
<gene>
    <name evidence="3" type="ORF">MELLADRAFT_93650</name>
</gene>
<evidence type="ECO:0000313" key="4">
    <source>
        <dbReference type="Proteomes" id="UP000001072"/>
    </source>
</evidence>
<dbReference type="HOGENOM" id="CLU_436192_0_0_1"/>
<dbReference type="Proteomes" id="UP000001072">
    <property type="component" value="Unassembled WGS sequence"/>
</dbReference>
<feature type="transmembrane region" description="Helical" evidence="2">
    <location>
        <begin position="153"/>
        <end position="179"/>
    </location>
</feature>
<dbReference type="KEGG" id="mlr:MELLADRAFT_93650"/>
<organism evidence="4">
    <name type="scientific">Melampsora larici-populina (strain 98AG31 / pathotype 3-4-7)</name>
    <name type="common">Poplar leaf rust fungus</name>
    <dbReference type="NCBI Taxonomy" id="747676"/>
    <lineage>
        <taxon>Eukaryota</taxon>
        <taxon>Fungi</taxon>
        <taxon>Dikarya</taxon>
        <taxon>Basidiomycota</taxon>
        <taxon>Pucciniomycotina</taxon>
        <taxon>Pucciniomycetes</taxon>
        <taxon>Pucciniales</taxon>
        <taxon>Melampsoraceae</taxon>
        <taxon>Melampsora</taxon>
    </lineage>
</organism>
<sequence>MRAFRLSSTVAQAGPMVHHSQLDCLMFTSQTLHKSPTFHLIQFDPLAAVIEVWHSFQQKQNNQQHFDITTFNSYIVHCPIFQLSPRVLVGQQTLLQFIFTLHLPLHSSTESIMSSIRLLQSLPQLPPRVNPYEYLKESMQAVVFPTIPSSDPVYGLLITFAVVYVVIFCLAVSLVVIPFTRNHAFQQKHLWLWKKERVAQNNQIYSYYIPNPGMAVAISQIFASILAEIFIVLSYMNFQSSQFSQRSYISMWLVVSYVPGFFGFWFSGWSALYIYILAPGKTVKRNGSSKKTIPHPLLLNTLCIGVPAVVLLVASGYGIASFFFFRSEQEAFVNLISTFDDLSAHWTPPTSINRHIDYDTLTSVVFPFHDSSQFFLRHFKGACLAWSLFVIIAVIFYTVTVVLLLKLMKKSVAVARETAVGLSLDFEMEKGHSEATFLTDDRATMSILQAKKLRRKYIFLVARCMLVTLLLLWYVVTGLILTIKAEDILVTPAWRVTSAWVIVFSAAFLSLSLLIQSGQMLLSKEGSNKKLKISHPILHMQTPGPKSSAPASSIASVSTIGSPQVQFQTLDPIRENSVIYITLAPLTPTPLASPSLTPLPLPLPLPSPSLSVPPELPPLRTTSLPLE</sequence>
<dbReference type="EMBL" id="GL883094">
    <property type="protein sequence ID" value="EGG10659.1"/>
    <property type="molecule type" value="Genomic_DNA"/>
</dbReference>
<evidence type="ECO:0000256" key="1">
    <source>
        <dbReference type="SAM" id="MobiDB-lite"/>
    </source>
</evidence>
<feature type="transmembrane region" description="Helical" evidence="2">
    <location>
        <begin position="297"/>
        <end position="325"/>
    </location>
</feature>
<protein>
    <submittedName>
        <fullName evidence="3">Uncharacterized protein</fullName>
    </submittedName>
</protein>
<feature type="transmembrane region" description="Helical" evidence="2">
    <location>
        <begin position="457"/>
        <end position="481"/>
    </location>
</feature>
<dbReference type="InParanoid" id="F4R9Z4"/>
<proteinExistence type="predicted"/>
<keyword evidence="2" id="KW-0472">Membrane</keyword>
<accession>F4R9Z4</accession>
<feature type="transmembrane region" description="Helical" evidence="2">
    <location>
        <begin position="214"/>
        <end position="236"/>
    </location>
</feature>
<feature type="transmembrane region" description="Helical" evidence="2">
    <location>
        <begin position="493"/>
        <end position="515"/>
    </location>
</feature>
<dbReference type="VEuPathDB" id="FungiDB:MELLADRAFT_93650"/>
<dbReference type="OrthoDB" id="2506153at2759"/>
<keyword evidence="2" id="KW-1133">Transmembrane helix</keyword>
<feature type="transmembrane region" description="Helical" evidence="2">
    <location>
        <begin position="248"/>
        <end position="276"/>
    </location>
</feature>
<keyword evidence="4" id="KW-1185">Reference proteome</keyword>
<evidence type="ECO:0000256" key="2">
    <source>
        <dbReference type="SAM" id="Phobius"/>
    </source>
</evidence>